<feature type="signal peptide" evidence="1">
    <location>
        <begin position="1"/>
        <end position="20"/>
    </location>
</feature>
<dbReference type="EMBL" id="CP003051">
    <property type="protein sequence ID" value="AGA90487.1"/>
    <property type="molecule type" value="Genomic_DNA"/>
</dbReference>
<dbReference type="eggNOG" id="ENOG5032U1D">
    <property type="taxonomic scope" value="Bacteria"/>
</dbReference>
<dbReference type="HOGENOM" id="CLU_141452_0_0_6"/>
<evidence type="ECO:0000313" key="3">
    <source>
        <dbReference type="Proteomes" id="UP000010816"/>
    </source>
</evidence>
<dbReference type="AlphaFoldDB" id="L0GXE6"/>
<evidence type="ECO:0000313" key="2">
    <source>
        <dbReference type="EMBL" id="AGA90487.1"/>
    </source>
</evidence>
<accession>L0GXE6</accession>
<reference evidence="2 3" key="1">
    <citation type="submission" date="2011-09" db="EMBL/GenBank/DDBJ databases">
        <title>Complete sequence of chromosome of Thioflavicoccus mobilis 8321.</title>
        <authorList>
            <consortium name="US DOE Joint Genome Institute"/>
            <person name="Lucas S."/>
            <person name="Han J."/>
            <person name="Lapidus A."/>
            <person name="Cheng J.-F."/>
            <person name="Goodwin L."/>
            <person name="Pitluck S."/>
            <person name="Peters L."/>
            <person name="Ovchinnikova G."/>
            <person name="Lu M."/>
            <person name="Detter J.C."/>
            <person name="Han C."/>
            <person name="Tapia R."/>
            <person name="Land M."/>
            <person name="Hauser L."/>
            <person name="Kyrpides N."/>
            <person name="Ivanova N."/>
            <person name="Pagani I."/>
            <person name="Vogl K."/>
            <person name="Liu Z."/>
            <person name="Imhoff J."/>
            <person name="Thiel V."/>
            <person name="Frigaard N.-U."/>
            <person name="Bryant D."/>
            <person name="Woyke T."/>
        </authorList>
    </citation>
    <scope>NUCLEOTIDE SEQUENCE [LARGE SCALE GENOMIC DNA]</scope>
    <source>
        <strain evidence="2 3">8321</strain>
    </source>
</reference>
<dbReference type="RefSeq" id="WP_015280628.1">
    <property type="nucleotide sequence ID" value="NC_019940.1"/>
</dbReference>
<name>L0GXE6_9GAMM</name>
<sequence>MRRIAIALSLLIALMATASAARTFLDPDTEELLVEAVEAAVRLDLFHARCRSDGSNRRTENLNKMIAGKFQLTIIGVQDDLFPERSYRRAQERLQRDFAADLRAAGGCQAARDSGVAAQLAERYEELFSALERLP</sequence>
<dbReference type="KEGG" id="tmb:Thimo_1710"/>
<keyword evidence="3" id="KW-1185">Reference proteome</keyword>
<organism evidence="2 3">
    <name type="scientific">Thioflavicoccus mobilis 8321</name>
    <dbReference type="NCBI Taxonomy" id="765912"/>
    <lineage>
        <taxon>Bacteria</taxon>
        <taxon>Pseudomonadati</taxon>
        <taxon>Pseudomonadota</taxon>
        <taxon>Gammaproteobacteria</taxon>
        <taxon>Chromatiales</taxon>
        <taxon>Chromatiaceae</taxon>
        <taxon>Thioflavicoccus</taxon>
    </lineage>
</organism>
<protein>
    <submittedName>
        <fullName evidence="2">Uncharacterized protein</fullName>
    </submittedName>
</protein>
<evidence type="ECO:0000256" key="1">
    <source>
        <dbReference type="SAM" id="SignalP"/>
    </source>
</evidence>
<proteinExistence type="predicted"/>
<keyword evidence="1" id="KW-0732">Signal</keyword>
<dbReference type="Proteomes" id="UP000010816">
    <property type="component" value="Chromosome"/>
</dbReference>
<feature type="chain" id="PRO_5003943522" evidence="1">
    <location>
        <begin position="21"/>
        <end position="135"/>
    </location>
</feature>
<gene>
    <name evidence="2" type="ORF">Thimo_1710</name>
</gene>